<dbReference type="KEGG" id="cint:HZF06_11235"/>
<dbReference type="Gene3D" id="3.40.50.970">
    <property type="match status" value="1"/>
</dbReference>
<dbReference type="Pfam" id="PF00456">
    <property type="entry name" value="Transketolase_N"/>
    <property type="match status" value="1"/>
</dbReference>
<name>A0A7D6VU58_9CLOT</name>
<dbReference type="Proteomes" id="UP000512286">
    <property type="component" value="Chromosome"/>
</dbReference>
<comment type="cofactor">
    <cofactor evidence="1">
        <name>thiamine diphosphate</name>
        <dbReference type="ChEBI" id="CHEBI:58937"/>
    </cofactor>
</comment>
<evidence type="ECO:0000256" key="3">
    <source>
        <dbReference type="ARBA" id="ARBA00023052"/>
    </source>
</evidence>
<dbReference type="CDD" id="cd02012">
    <property type="entry name" value="TPP_TK"/>
    <property type="match status" value="1"/>
</dbReference>
<dbReference type="PANTHER" id="PTHR47514">
    <property type="entry name" value="TRANSKETOLASE N-TERMINAL SECTION-RELATED"/>
    <property type="match status" value="1"/>
</dbReference>
<organism evidence="5 6">
    <name type="scientific">Clostridium intestinale</name>
    <dbReference type="NCBI Taxonomy" id="36845"/>
    <lineage>
        <taxon>Bacteria</taxon>
        <taxon>Bacillati</taxon>
        <taxon>Bacillota</taxon>
        <taxon>Clostridia</taxon>
        <taxon>Eubacteriales</taxon>
        <taxon>Clostridiaceae</taxon>
        <taxon>Clostridium</taxon>
    </lineage>
</organism>
<dbReference type="InterPro" id="IPR029061">
    <property type="entry name" value="THDP-binding"/>
</dbReference>
<evidence type="ECO:0000256" key="1">
    <source>
        <dbReference type="ARBA" id="ARBA00001964"/>
    </source>
</evidence>
<sequence>MKENEIKNLNEKCRHIRSLIIEEIGELGVGHVGGSLSIVEVLVVLYNKVMNINPNNPYLEGRDRFVLSKGHGGPGLYAVLANRGFFDIEELSTLNKPNTNLPSHCDMNKTQGVDMTVGSLGQGISCAVGMAKASKIKKDNAYIYCILGDGECQEGEVWEASMCAAHFKLNNLIAFIDYNKMQIDGLTKDVMNLGDINKKWEAFGWNVLDVDGHNVADIYEKIIDGKKSKDKPTMIILNTIKGKGISFIEEMGYKNHSMNVNESQKSLALNELKGEE</sequence>
<dbReference type="AlphaFoldDB" id="A0A7D6VU58"/>
<evidence type="ECO:0000313" key="6">
    <source>
        <dbReference type="Proteomes" id="UP000512286"/>
    </source>
</evidence>
<evidence type="ECO:0000256" key="2">
    <source>
        <dbReference type="ARBA" id="ARBA00007131"/>
    </source>
</evidence>
<dbReference type="PANTHER" id="PTHR47514:SF1">
    <property type="entry name" value="TRANSKETOLASE N-TERMINAL SECTION-RELATED"/>
    <property type="match status" value="1"/>
</dbReference>
<gene>
    <name evidence="5" type="ORF">HZF06_11235</name>
</gene>
<keyword evidence="3" id="KW-0786">Thiamine pyrophosphate</keyword>
<dbReference type="SUPFAM" id="SSF52518">
    <property type="entry name" value="Thiamin diphosphate-binding fold (THDP-binding)"/>
    <property type="match status" value="1"/>
</dbReference>
<accession>A0A7D6VU58</accession>
<evidence type="ECO:0000313" key="5">
    <source>
        <dbReference type="EMBL" id="QLY82129.1"/>
    </source>
</evidence>
<evidence type="ECO:0000259" key="4">
    <source>
        <dbReference type="Pfam" id="PF00456"/>
    </source>
</evidence>
<dbReference type="InterPro" id="IPR005474">
    <property type="entry name" value="Transketolase_N"/>
</dbReference>
<dbReference type="RefSeq" id="WP_181603565.1">
    <property type="nucleotide sequence ID" value="NZ_CP059378.1"/>
</dbReference>
<reference evidence="5 6" key="1">
    <citation type="submission" date="2020-07" db="EMBL/GenBank/DDBJ databases">
        <title>Electron transfer.</title>
        <authorList>
            <person name="Huang L."/>
            <person name="Liu X."/>
            <person name="Zhou S."/>
        </authorList>
    </citation>
    <scope>NUCLEOTIDE SEQUENCE [LARGE SCALE GENOMIC DNA]</scope>
    <source>
        <strain evidence="5 6">Lx1</strain>
    </source>
</reference>
<feature type="domain" description="Transketolase N-terminal" evidence="4">
    <location>
        <begin position="13"/>
        <end position="246"/>
    </location>
</feature>
<comment type="similarity">
    <text evidence="2">Belongs to the transketolase family.</text>
</comment>
<proteinExistence type="inferred from homology"/>
<protein>
    <submittedName>
        <fullName evidence="5">Transketolase</fullName>
    </submittedName>
</protein>
<dbReference type="EMBL" id="CP059378">
    <property type="protein sequence ID" value="QLY82129.1"/>
    <property type="molecule type" value="Genomic_DNA"/>
</dbReference>